<protein>
    <recommendedName>
        <fullName evidence="4">Bacterial type II secretion system protein E domain-containing protein</fullName>
    </recommendedName>
</protein>
<dbReference type="GO" id="GO:0005524">
    <property type="term" value="F:ATP binding"/>
    <property type="evidence" value="ECO:0007669"/>
    <property type="project" value="UniProtKB-KW"/>
</dbReference>
<accession>A0A1G1ZYJ9</accession>
<dbReference type="SUPFAM" id="SSF52540">
    <property type="entry name" value="P-loop containing nucleoside triphosphate hydrolases"/>
    <property type="match status" value="1"/>
</dbReference>
<evidence type="ECO:0000259" key="4">
    <source>
        <dbReference type="PROSITE" id="PS00662"/>
    </source>
</evidence>
<dbReference type="InterPro" id="IPR001482">
    <property type="entry name" value="T2SS/T4SS_dom"/>
</dbReference>
<comment type="caution">
    <text evidence="5">The sequence shown here is derived from an EMBL/GenBank/DDBJ whole genome shotgun (WGS) entry which is preliminary data.</text>
</comment>
<feature type="domain" description="Bacterial type II secretion system protein E" evidence="4">
    <location>
        <begin position="384"/>
        <end position="398"/>
    </location>
</feature>
<dbReference type="SMART" id="SM00382">
    <property type="entry name" value="AAA"/>
    <property type="match status" value="1"/>
</dbReference>
<dbReference type="CDD" id="cd01129">
    <property type="entry name" value="PulE-GspE-like"/>
    <property type="match status" value="1"/>
</dbReference>
<dbReference type="GO" id="GO:0005886">
    <property type="term" value="C:plasma membrane"/>
    <property type="evidence" value="ECO:0007669"/>
    <property type="project" value="TreeGrafter"/>
</dbReference>
<dbReference type="Gene3D" id="3.30.450.90">
    <property type="match status" value="1"/>
</dbReference>
<dbReference type="InterPro" id="IPR007831">
    <property type="entry name" value="T2SS_GspE_N"/>
</dbReference>
<dbReference type="PANTHER" id="PTHR30258:SF1">
    <property type="entry name" value="PROTEIN TRANSPORT PROTEIN HOFB HOMOLOG"/>
    <property type="match status" value="1"/>
</dbReference>
<proteinExistence type="inferred from homology"/>
<dbReference type="SUPFAM" id="SSF160246">
    <property type="entry name" value="EspE N-terminal domain-like"/>
    <property type="match status" value="1"/>
</dbReference>
<sequence length="580" mass="64584">MDNKTLTNTLVERGILESETAQKLLRDASLNNTSVESLLYTNRIVNEVDVAKAKSELLKVPYKEVRVENISSELLRFIPEETSRSYSVIPLSKTDRMLVVGMVYPDDVNAQNALRYIAKQLEVSLGVYLITPSVVEGVLRLYSPYQNEVTNALRSFGGVKDQPLNNNQRIVKLEEGGVSEDAPIIRIVASTLKEAVAEHASDIHLEPQKNRMRIRFRIDGVLREVSSVPPKLHQPIISRIKIMSNLKIDENRIPQDGRFRTVLMGRDIDFRVSSFPTPLGEKIALRVLDPTVGLKGLDALGLMPHNVRILETALARPYGLILITGPTGSGKTTTIYSILQKLNNEGINIVSLEDPVEYFVESINQSQVRPEIGYDFISGLRQILRQDPDVVMVGEIRDKETASLVVHAALTGHIVISTLHTNDAIGVIPRLIDMGIEPFLVPSALNLMVAQRLVPRLCDECKKEEVAHDDVQDIIKKSITSLPQAVRSDVIAKYKEPYRVFQSEGCKSCNNKGSRGRVAIFEMLSMTRELGAMVNEKLTGAKLLDEVKRQGMVMLRDDGIIKALAGLVPIEEVLRETTES</sequence>
<evidence type="ECO:0000256" key="2">
    <source>
        <dbReference type="ARBA" id="ARBA00022741"/>
    </source>
</evidence>
<dbReference type="PROSITE" id="PS00662">
    <property type="entry name" value="T2SP_E"/>
    <property type="match status" value="1"/>
</dbReference>
<dbReference type="Proteomes" id="UP000176611">
    <property type="component" value="Unassembled WGS sequence"/>
</dbReference>
<dbReference type="Pfam" id="PF05157">
    <property type="entry name" value="MshEN"/>
    <property type="match status" value="1"/>
</dbReference>
<keyword evidence="3" id="KW-0067">ATP-binding</keyword>
<dbReference type="GO" id="GO:0016887">
    <property type="term" value="F:ATP hydrolysis activity"/>
    <property type="evidence" value="ECO:0007669"/>
    <property type="project" value="TreeGrafter"/>
</dbReference>
<comment type="similarity">
    <text evidence="1">Belongs to the GSP E family.</text>
</comment>
<evidence type="ECO:0000313" key="5">
    <source>
        <dbReference type="EMBL" id="OGY68840.1"/>
    </source>
</evidence>
<evidence type="ECO:0000313" key="6">
    <source>
        <dbReference type="Proteomes" id="UP000176611"/>
    </source>
</evidence>
<organism evidence="5 6">
    <name type="scientific">Candidatus Harrisonbacteria bacterium RIFOXYD1_FULL_40_9</name>
    <dbReference type="NCBI Taxonomy" id="1798412"/>
    <lineage>
        <taxon>Bacteria</taxon>
        <taxon>Candidatus Harrisoniibacteriota</taxon>
    </lineage>
</organism>
<dbReference type="Gene3D" id="3.40.50.300">
    <property type="entry name" value="P-loop containing nucleotide triphosphate hydrolases"/>
    <property type="match status" value="1"/>
</dbReference>
<gene>
    <name evidence="5" type="ORF">A2586_02275</name>
</gene>
<dbReference type="EMBL" id="MHJO01000027">
    <property type="protein sequence ID" value="OGY68840.1"/>
    <property type="molecule type" value="Genomic_DNA"/>
</dbReference>
<dbReference type="PANTHER" id="PTHR30258">
    <property type="entry name" value="TYPE II SECRETION SYSTEM PROTEIN GSPE-RELATED"/>
    <property type="match status" value="1"/>
</dbReference>
<dbReference type="Gene3D" id="3.30.300.160">
    <property type="entry name" value="Type II secretion system, protein E, N-terminal domain"/>
    <property type="match status" value="1"/>
</dbReference>
<evidence type="ECO:0000256" key="3">
    <source>
        <dbReference type="ARBA" id="ARBA00022840"/>
    </source>
</evidence>
<dbReference type="Pfam" id="PF00437">
    <property type="entry name" value="T2SSE"/>
    <property type="match status" value="1"/>
</dbReference>
<dbReference type="AlphaFoldDB" id="A0A1G1ZYJ9"/>
<dbReference type="InterPro" id="IPR003593">
    <property type="entry name" value="AAA+_ATPase"/>
</dbReference>
<name>A0A1G1ZYJ9_9BACT</name>
<keyword evidence="2" id="KW-0547">Nucleotide-binding</keyword>
<reference evidence="5 6" key="1">
    <citation type="journal article" date="2016" name="Nat. Commun.">
        <title>Thousands of microbial genomes shed light on interconnected biogeochemical processes in an aquifer system.</title>
        <authorList>
            <person name="Anantharaman K."/>
            <person name="Brown C.T."/>
            <person name="Hug L.A."/>
            <person name="Sharon I."/>
            <person name="Castelle C.J."/>
            <person name="Probst A.J."/>
            <person name="Thomas B.C."/>
            <person name="Singh A."/>
            <person name="Wilkins M.J."/>
            <person name="Karaoz U."/>
            <person name="Brodie E.L."/>
            <person name="Williams K.H."/>
            <person name="Hubbard S.S."/>
            <person name="Banfield J.F."/>
        </authorList>
    </citation>
    <scope>NUCLEOTIDE SEQUENCE [LARGE SCALE GENOMIC DNA]</scope>
</reference>
<dbReference type="InterPro" id="IPR037257">
    <property type="entry name" value="T2SS_E_N_sf"/>
</dbReference>
<dbReference type="InterPro" id="IPR027417">
    <property type="entry name" value="P-loop_NTPase"/>
</dbReference>
<evidence type="ECO:0000256" key="1">
    <source>
        <dbReference type="ARBA" id="ARBA00006611"/>
    </source>
</evidence>